<dbReference type="AlphaFoldDB" id="A0A975C1X8"/>
<name>A0A975C1X8_9CAUL</name>
<feature type="domain" description="Microcin J25-processing protein McjB C-terminal" evidence="1">
    <location>
        <begin position="92"/>
        <end position="202"/>
    </location>
</feature>
<proteinExistence type="predicted"/>
<sequence length="204" mass="22638">MARIGADIVVLDVTGDAYTCLAGGAEHLQLLADGRLRLMQTAVLNDLEEAGWVSPCPTLPQRRRFQAPVRSRIPAPSGFGLELLPVSVQVLAATTWMRDRPLADILAAARRLRPNRQPSEGDAAVIDRTIAAFETVRPWLPRQGLCLQRAFSLLNCLTRRGIPVDWVFGVRTWPFAAHCWLQHEDTVLADDLDRILGYTPILIV</sequence>
<dbReference type="InterPro" id="IPR053521">
    <property type="entry name" value="McjB-like"/>
</dbReference>
<keyword evidence="3" id="KW-1185">Reference proteome</keyword>
<gene>
    <name evidence="2" type="ORF">IFJ75_13655</name>
</gene>
<dbReference type="KEGG" id="bgoe:IFJ75_13655"/>
<dbReference type="InterPro" id="IPR032708">
    <property type="entry name" value="McjB_C"/>
</dbReference>
<evidence type="ECO:0000259" key="1">
    <source>
        <dbReference type="Pfam" id="PF13471"/>
    </source>
</evidence>
<reference evidence="2" key="1">
    <citation type="submission" date="2020-09" db="EMBL/GenBank/DDBJ databases">
        <title>Brevundimonas sp. LVF2 isolated from a puddle in Goettingen, Germany.</title>
        <authorList>
            <person name="Friedrich I."/>
            <person name="Klassen A."/>
            <person name="Hannes N."/>
            <person name="Schneider D."/>
            <person name="Hertel R."/>
            <person name="Daniel R."/>
        </authorList>
    </citation>
    <scope>NUCLEOTIDE SEQUENCE</scope>
    <source>
        <strain evidence="2">LVF2</strain>
    </source>
</reference>
<evidence type="ECO:0000313" key="3">
    <source>
        <dbReference type="Proteomes" id="UP000663918"/>
    </source>
</evidence>
<dbReference type="EMBL" id="CP062222">
    <property type="protein sequence ID" value="QTC90315.1"/>
    <property type="molecule type" value="Genomic_DNA"/>
</dbReference>
<evidence type="ECO:0000313" key="2">
    <source>
        <dbReference type="EMBL" id="QTC90315.1"/>
    </source>
</evidence>
<dbReference type="Proteomes" id="UP000663918">
    <property type="component" value="Chromosome"/>
</dbReference>
<dbReference type="Pfam" id="PF13471">
    <property type="entry name" value="Transglut_core3"/>
    <property type="match status" value="1"/>
</dbReference>
<protein>
    <submittedName>
        <fullName evidence="2">Lasso peptide biosynthesis B2 protein</fullName>
    </submittedName>
</protein>
<dbReference type="NCBIfam" id="NF033537">
    <property type="entry name" value="lasso_biosyn_B2"/>
    <property type="match status" value="1"/>
</dbReference>
<accession>A0A975C1X8</accession>
<dbReference type="RefSeq" id="WP_207868734.1">
    <property type="nucleotide sequence ID" value="NZ_CP062222.1"/>
</dbReference>
<organism evidence="2 3">
    <name type="scientific">Brevundimonas goettingensis</name>
    <dbReference type="NCBI Taxonomy" id="2774190"/>
    <lineage>
        <taxon>Bacteria</taxon>
        <taxon>Pseudomonadati</taxon>
        <taxon>Pseudomonadota</taxon>
        <taxon>Alphaproteobacteria</taxon>
        <taxon>Caulobacterales</taxon>
        <taxon>Caulobacteraceae</taxon>
        <taxon>Brevundimonas</taxon>
    </lineage>
</organism>